<evidence type="ECO:0000313" key="2">
    <source>
        <dbReference type="EMBL" id="WPU91813.1"/>
    </source>
</evidence>
<protein>
    <submittedName>
        <fullName evidence="2">Uncharacterized protein</fullName>
    </submittedName>
</protein>
<organism evidence="2 3">
    <name type="scientific">Mucilaginibacter sabulilitoris</name>
    <dbReference type="NCBI Taxonomy" id="1173583"/>
    <lineage>
        <taxon>Bacteria</taxon>
        <taxon>Pseudomonadati</taxon>
        <taxon>Bacteroidota</taxon>
        <taxon>Sphingobacteriia</taxon>
        <taxon>Sphingobacteriales</taxon>
        <taxon>Sphingobacteriaceae</taxon>
        <taxon>Mucilaginibacter</taxon>
    </lineage>
</organism>
<dbReference type="EMBL" id="CP139558">
    <property type="protein sequence ID" value="WPU91813.1"/>
    <property type="molecule type" value="Genomic_DNA"/>
</dbReference>
<evidence type="ECO:0000313" key="3">
    <source>
        <dbReference type="Proteomes" id="UP001324380"/>
    </source>
</evidence>
<feature type="region of interest" description="Disordered" evidence="1">
    <location>
        <begin position="84"/>
        <end position="109"/>
    </location>
</feature>
<reference evidence="2 3" key="1">
    <citation type="submission" date="2023-11" db="EMBL/GenBank/DDBJ databases">
        <title>Analysis of the Genomes of Mucilaginibacter gossypii cycad 4 and M. sabulilitoris SNA2: microbes with the potential for plant growth promotion.</title>
        <authorList>
            <person name="Hirsch A.M."/>
            <person name="Humm E."/>
            <person name="Rubbi M."/>
            <person name="Del Vecchio G."/>
            <person name="Ha S.M."/>
            <person name="Pellegrini M."/>
            <person name="Gunsalus R.P."/>
        </authorList>
    </citation>
    <scope>NUCLEOTIDE SEQUENCE [LARGE SCALE GENOMIC DNA]</scope>
    <source>
        <strain evidence="2 3">SNA2</strain>
    </source>
</reference>
<proteinExistence type="predicted"/>
<name>A0ABZ0TFP5_9SPHI</name>
<keyword evidence="3" id="KW-1185">Reference proteome</keyword>
<dbReference type="Proteomes" id="UP001324380">
    <property type="component" value="Chromosome"/>
</dbReference>
<sequence>MRRNFTKGLIMGAAAISGLAITGQIAQANKSLAVTNSSTVEYKATTRRKEAKQNITVNDVTGGLDMSMPVRDFGLTPKEYGMRYGSGGTKRSNRLRYSHNAKVKRRKSA</sequence>
<dbReference type="RefSeq" id="WP_321560979.1">
    <property type="nucleotide sequence ID" value="NZ_CP139558.1"/>
</dbReference>
<feature type="compositionally biased region" description="Basic residues" evidence="1">
    <location>
        <begin position="91"/>
        <end position="109"/>
    </location>
</feature>
<accession>A0ABZ0TFP5</accession>
<gene>
    <name evidence="2" type="ORF">SNE25_21070</name>
</gene>
<evidence type="ECO:0000256" key="1">
    <source>
        <dbReference type="SAM" id="MobiDB-lite"/>
    </source>
</evidence>